<comment type="caution">
    <text evidence="2">The sequence shown here is derived from an EMBL/GenBank/DDBJ whole genome shotgun (WGS) entry which is preliminary data.</text>
</comment>
<feature type="region of interest" description="Disordered" evidence="1">
    <location>
        <begin position="14"/>
        <end position="40"/>
    </location>
</feature>
<organism evidence="2 3">
    <name type="scientific">Acaulospora morrowiae</name>
    <dbReference type="NCBI Taxonomy" id="94023"/>
    <lineage>
        <taxon>Eukaryota</taxon>
        <taxon>Fungi</taxon>
        <taxon>Fungi incertae sedis</taxon>
        <taxon>Mucoromycota</taxon>
        <taxon>Glomeromycotina</taxon>
        <taxon>Glomeromycetes</taxon>
        <taxon>Diversisporales</taxon>
        <taxon>Acaulosporaceae</taxon>
        <taxon>Acaulospora</taxon>
    </lineage>
</organism>
<evidence type="ECO:0000313" key="3">
    <source>
        <dbReference type="Proteomes" id="UP000789342"/>
    </source>
</evidence>
<evidence type="ECO:0000313" key="2">
    <source>
        <dbReference type="EMBL" id="CAG8594243.1"/>
    </source>
</evidence>
<keyword evidence="3" id="KW-1185">Reference proteome</keyword>
<protein>
    <submittedName>
        <fullName evidence="2">17297_t:CDS:1</fullName>
    </submittedName>
</protein>
<gene>
    <name evidence="2" type="ORF">AMORRO_LOCUS7487</name>
</gene>
<proteinExistence type="predicted"/>
<dbReference type="Proteomes" id="UP000789342">
    <property type="component" value="Unassembled WGS sequence"/>
</dbReference>
<dbReference type="AlphaFoldDB" id="A0A9N9CBH3"/>
<accession>A0A9N9CBH3</accession>
<reference evidence="2" key="1">
    <citation type="submission" date="2021-06" db="EMBL/GenBank/DDBJ databases">
        <authorList>
            <person name="Kallberg Y."/>
            <person name="Tangrot J."/>
            <person name="Rosling A."/>
        </authorList>
    </citation>
    <scope>NUCLEOTIDE SEQUENCE</scope>
    <source>
        <strain evidence="2">CL551</strain>
    </source>
</reference>
<sequence length="182" mass="20898">MRPKNRTQHLRALNAAKKRSHQEVDNNDSDNDSDNDTIWTNDDLENELKDAYSLMLNAAAKPNTFKITGRKGFYVGAAKSTVCNKKRAWRLAAEGSKKIDNFFQPLPNTTADSIQQTNSPEVDNLYLNYDFLSDDEDVKFSLEELEKQIKRGIKDIRLQYVAQMVACRYLEWWSIGWLDSAG</sequence>
<feature type="compositionally biased region" description="Acidic residues" evidence="1">
    <location>
        <begin position="25"/>
        <end position="35"/>
    </location>
</feature>
<evidence type="ECO:0000256" key="1">
    <source>
        <dbReference type="SAM" id="MobiDB-lite"/>
    </source>
</evidence>
<name>A0A9N9CBH3_9GLOM</name>
<dbReference type="EMBL" id="CAJVPV010005650">
    <property type="protein sequence ID" value="CAG8594243.1"/>
    <property type="molecule type" value="Genomic_DNA"/>
</dbReference>